<dbReference type="HOGENOM" id="CLU_504633_0_0_1"/>
<dbReference type="Proteomes" id="UP000001593">
    <property type="component" value="Unassembled WGS sequence"/>
</dbReference>
<feature type="compositionally biased region" description="Pro residues" evidence="1">
    <location>
        <begin position="300"/>
        <end position="310"/>
    </location>
</feature>
<keyword evidence="4" id="KW-1185">Reference proteome</keyword>
<dbReference type="Pfam" id="PF00092">
    <property type="entry name" value="VWA"/>
    <property type="match status" value="1"/>
</dbReference>
<dbReference type="PANTHER" id="PTHR24020:SF20">
    <property type="entry name" value="PH DOMAIN-CONTAINING PROTEIN"/>
    <property type="match status" value="1"/>
</dbReference>
<reference evidence="3 4" key="1">
    <citation type="journal article" date="2007" name="Science">
        <title>Sea anemone genome reveals ancestral eumetazoan gene repertoire and genomic organization.</title>
        <authorList>
            <person name="Putnam N.H."/>
            <person name="Srivastava M."/>
            <person name="Hellsten U."/>
            <person name="Dirks B."/>
            <person name="Chapman J."/>
            <person name="Salamov A."/>
            <person name="Terry A."/>
            <person name="Shapiro H."/>
            <person name="Lindquist E."/>
            <person name="Kapitonov V.V."/>
            <person name="Jurka J."/>
            <person name="Genikhovich G."/>
            <person name="Grigoriev I.V."/>
            <person name="Lucas S.M."/>
            <person name="Steele R.E."/>
            <person name="Finnerty J.R."/>
            <person name="Technau U."/>
            <person name="Martindale M.Q."/>
            <person name="Rokhsar D.S."/>
        </authorList>
    </citation>
    <scope>NUCLEOTIDE SEQUENCE [LARGE SCALE GENOMIC DNA]</scope>
    <source>
        <strain evidence="4">CH2 X CH6</strain>
    </source>
</reference>
<dbReference type="PANTHER" id="PTHR24020">
    <property type="entry name" value="COLLAGEN ALPHA"/>
    <property type="match status" value="1"/>
</dbReference>
<dbReference type="InterPro" id="IPR002035">
    <property type="entry name" value="VWF_A"/>
</dbReference>
<organism evidence="3 4">
    <name type="scientific">Nematostella vectensis</name>
    <name type="common">Starlet sea anemone</name>
    <dbReference type="NCBI Taxonomy" id="45351"/>
    <lineage>
        <taxon>Eukaryota</taxon>
        <taxon>Metazoa</taxon>
        <taxon>Cnidaria</taxon>
        <taxon>Anthozoa</taxon>
        <taxon>Hexacorallia</taxon>
        <taxon>Actiniaria</taxon>
        <taxon>Edwardsiidae</taxon>
        <taxon>Nematostella</taxon>
    </lineage>
</organism>
<dbReference type="InterPro" id="IPR036465">
    <property type="entry name" value="vWFA_dom_sf"/>
</dbReference>
<dbReference type="EMBL" id="DS470163">
    <property type="protein sequence ID" value="EDO30056.1"/>
    <property type="molecule type" value="Genomic_DNA"/>
</dbReference>
<dbReference type="InParanoid" id="A7T1V8"/>
<sequence>MKKSGKPKSEDDNSLLDKEPSLDDNGPEAAGRMTDWSPYEDTPEDQEQNTNSTENNVIKEDVIGPTNAPSDDNGKSNVLFDKNGNAPITYRWYTCDDHVIGKSNVLFDKNGNAPITCPNTDGVKGGSYQVHESCPNTDGVKGGSYQVHERGCCGSTSSTNSCPNTDGVKGGSYQVRESCPNTDGVQGGSYQVNECCPNTDGVKGGSYQVHESCPNTDGVKGGSYQVHERGCCGSTSSTNSCPNTDGVKGGSYQVRERGCCGSTSSTNSCPNTDGVQGGSYQVNECIRFNDVIFLCKSQGPPSPSAGPTKPPRAVNQSADATSSTPTMPQAGSSSKPNRLDVVFQIDGCGLKHKEEWHKTLKFMRSIISMLPVSFHGTRVGINTEGRYFHVLVPFRQFTKKPVLMAVTKLMDRLLPQPAHCFTYGKMLDHTRRILFGGGSRRNVPKVLIAINDRRSRDPVDIPARRLKWDGVEIFAVGFGEDFSAWQLYLIASHPRYEHVMIGSYDNWPEFAFRIITELYRKYFDKNSMHPLIRDILENGP</sequence>
<dbReference type="SUPFAM" id="SSF53300">
    <property type="entry name" value="vWA-like"/>
    <property type="match status" value="1"/>
</dbReference>
<feature type="region of interest" description="Disordered" evidence="1">
    <location>
        <begin position="1"/>
        <end position="79"/>
    </location>
</feature>
<protein>
    <recommendedName>
        <fullName evidence="2">VWFA domain-containing protein</fullName>
    </recommendedName>
</protein>
<feature type="domain" description="VWFA" evidence="2">
    <location>
        <begin position="340"/>
        <end position="522"/>
    </location>
</feature>
<proteinExistence type="predicted"/>
<name>A7T1V8_NEMVE</name>
<feature type="region of interest" description="Disordered" evidence="1">
    <location>
        <begin position="299"/>
        <end position="336"/>
    </location>
</feature>
<evidence type="ECO:0000313" key="4">
    <source>
        <dbReference type="Proteomes" id="UP000001593"/>
    </source>
</evidence>
<dbReference type="InterPro" id="IPR050525">
    <property type="entry name" value="ECM_Assembly_Org"/>
</dbReference>
<feature type="compositionally biased region" description="Polar residues" evidence="1">
    <location>
        <begin position="314"/>
        <end position="336"/>
    </location>
</feature>
<accession>A7T1V8</accession>
<gene>
    <name evidence="3" type="ORF">NEMVEDRAFT_v1g221081</name>
</gene>
<evidence type="ECO:0000313" key="3">
    <source>
        <dbReference type="EMBL" id="EDO30056.1"/>
    </source>
</evidence>
<dbReference type="Gene3D" id="3.40.50.410">
    <property type="entry name" value="von Willebrand factor, type A domain"/>
    <property type="match status" value="1"/>
</dbReference>
<dbReference type="PROSITE" id="PS50234">
    <property type="entry name" value="VWFA"/>
    <property type="match status" value="1"/>
</dbReference>
<evidence type="ECO:0000259" key="2">
    <source>
        <dbReference type="PROSITE" id="PS50234"/>
    </source>
</evidence>
<evidence type="ECO:0000256" key="1">
    <source>
        <dbReference type="SAM" id="MobiDB-lite"/>
    </source>
</evidence>
<dbReference type="eggNOG" id="KOG3544">
    <property type="taxonomic scope" value="Eukaryota"/>
</dbReference>
<dbReference type="SMART" id="SM00327">
    <property type="entry name" value="VWA"/>
    <property type="match status" value="1"/>
</dbReference>
<feature type="compositionally biased region" description="Basic and acidic residues" evidence="1">
    <location>
        <begin position="7"/>
        <end position="21"/>
    </location>
</feature>
<dbReference type="AlphaFoldDB" id="A7T1V8"/>
<dbReference type="CDD" id="cd01450">
    <property type="entry name" value="vWFA_subfamily_ECM"/>
    <property type="match status" value="1"/>
</dbReference>